<dbReference type="SUPFAM" id="SSF51445">
    <property type="entry name" value="(Trans)glycosidases"/>
    <property type="match status" value="1"/>
</dbReference>
<evidence type="ECO:0000313" key="6">
    <source>
        <dbReference type="Proteomes" id="UP001177140"/>
    </source>
</evidence>
<dbReference type="PROSITE" id="PS00653">
    <property type="entry name" value="GLYCOSYL_HYDROL_F1_2"/>
    <property type="match status" value="1"/>
</dbReference>
<dbReference type="EMBL" id="JAJJMA010188345">
    <property type="protein sequence ID" value="MCL7038229.1"/>
    <property type="molecule type" value="Genomic_DNA"/>
</dbReference>
<dbReference type="Proteomes" id="UP001177140">
    <property type="component" value="Unassembled WGS sequence"/>
</dbReference>
<dbReference type="GO" id="GO:0005975">
    <property type="term" value="P:carbohydrate metabolic process"/>
    <property type="evidence" value="ECO:0007669"/>
    <property type="project" value="InterPro"/>
</dbReference>
<dbReference type="GO" id="GO:0008422">
    <property type="term" value="F:beta-glucosidase activity"/>
    <property type="evidence" value="ECO:0007669"/>
    <property type="project" value="TreeGrafter"/>
</dbReference>
<keyword evidence="6" id="KW-1185">Reference proteome</keyword>
<comment type="similarity">
    <text evidence="1 3">Belongs to the glycosyl hydrolase 1 family.</text>
</comment>
<evidence type="ECO:0000256" key="2">
    <source>
        <dbReference type="ARBA" id="ARBA00022801"/>
    </source>
</evidence>
<keyword evidence="4" id="KW-0732">Signal</keyword>
<protein>
    <submittedName>
        <fullName evidence="5">Uncharacterized protein</fullName>
    </submittedName>
</protein>
<evidence type="ECO:0000313" key="5">
    <source>
        <dbReference type="EMBL" id="MCL7038229.1"/>
    </source>
</evidence>
<evidence type="ECO:0000256" key="4">
    <source>
        <dbReference type="SAM" id="SignalP"/>
    </source>
</evidence>
<name>A0AA41SEW2_PAPNU</name>
<accession>A0AA41SEW2</accession>
<proteinExistence type="inferred from homology"/>
<organism evidence="5 6">
    <name type="scientific">Papaver nudicaule</name>
    <name type="common">Iceland poppy</name>
    <dbReference type="NCBI Taxonomy" id="74823"/>
    <lineage>
        <taxon>Eukaryota</taxon>
        <taxon>Viridiplantae</taxon>
        <taxon>Streptophyta</taxon>
        <taxon>Embryophyta</taxon>
        <taxon>Tracheophyta</taxon>
        <taxon>Spermatophyta</taxon>
        <taxon>Magnoliopsida</taxon>
        <taxon>Ranunculales</taxon>
        <taxon>Papaveraceae</taxon>
        <taxon>Papaveroideae</taxon>
        <taxon>Papaver</taxon>
    </lineage>
</organism>
<dbReference type="Pfam" id="PF00232">
    <property type="entry name" value="Glyco_hydro_1"/>
    <property type="match status" value="1"/>
</dbReference>
<keyword evidence="2" id="KW-0378">Hydrolase</keyword>
<feature type="non-terminal residue" evidence="5">
    <location>
        <position position="282"/>
    </location>
</feature>
<feature type="chain" id="PRO_5041344806" evidence="4">
    <location>
        <begin position="30"/>
        <end position="282"/>
    </location>
</feature>
<dbReference type="Gene3D" id="3.20.20.80">
    <property type="entry name" value="Glycosidases"/>
    <property type="match status" value="2"/>
</dbReference>
<feature type="signal peptide" evidence="4">
    <location>
        <begin position="1"/>
        <end position="29"/>
    </location>
</feature>
<dbReference type="AlphaFoldDB" id="A0AA41SEW2"/>
<dbReference type="InterPro" id="IPR017853">
    <property type="entry name" value="GH"/>
</dbReference>
<dbReference type="PANTHER" id="PTHR10353:SF27">
    <property type="entry name" value="BETA-GLUCOSIDASE 47"/>
    <property type="match status" value="1"/>
</dbReference>
<evidence type="ECO:0000256" key="1">
    <source>
        <dbReference type="ARBA" id="ARBA00010838"/>
    </source>
</evidence>
<evidence type="ECO:0000256" key="3">
    <source>
        <dbReference type="RuleBase" id="RU003690"/>
    </source>
</evidence>
<dbReference type="InterPro" id="IPR033132">
    <property type="entry name" value="GH_1_N_CS"/>
</dbReference>
<reference evidence="5" key="1">
    <citation type="submission" date="2022-03" db="EMBL/GenBank/DDBJ databases">
        <title>A functionally conserved STORR gene fusion in Papaver species that diverged 16.8 million years ago.</title>
        <authorList>
            <person name="Catania T."/>
        </authorList>
    </citation>
    <scope>NUCLEOTIDE SEQUENCE</scope>
    <source>
        <strain evidence="5">S-191538</strain>
    </source>
</reference>
<gene>
    <name evidence="5" type="ORF">MKW94_011387</name>
</gene>
<sequence>MEFFSKLLCNGFLVLVTLCFSSLPFLVLSDHGNRVDDQFTSNFSTNFLFGTASSAYQIEGAFRSDGKGVSNWDIFTHKSGKIIDESNGDISFDHYNRYLEDIELMDSLGVNSYRFSISWARILPRGRFGAINSGGIQFYNNLIDALLCKGIQPFVTLFHYDIPQELEDRYGSWLSPQIHIGIVVNCVWLEPLGDSLADKQATERALSFFSNWFLDPIMYGRYPAEMQDILGSSLPLFSENDKKKLQSGSDFIGINHYTSLYVKDCMFSSCPDGLGASRTEGF</sequence>
<dbReference type="InterPro" id="IPR001360">
    <property type="entry name" value="Glyco_hydro_1"/>
</dbReference>
<dbReference type="PANTHER" id="PTHR10353">
    <property type="entry name" value="GLYCOSYL HYDROLASE"/>
    <property type="match status" value="1"/>
</dbReference>
<comment type="caution">
    <text evidence="5">The sequence shown here is derived from an EMBL/GenBank/DDBJ whole genome shotgun (WGS) entry which is preliminary data.</text>
</comment>